<evidence type="ECO:0000313" key="3">
    <source>
        <dbReference type="Proteomes" id="UP000585474"/>
    </source>
</evidence>
<keyword evidence="3" id="KW-1185">Reference proteome</keyword>
<feature type="region of interest" description="Disordered" evidence="1">
    <location>
        <begin position="1"/>
        <end position="30"/>
    </location>
</feature>
<accession>A0A7J0DWQ4</accession>
<comment type="caution">
    <text evidence="2">The sequence shown here is derived from an EMBL/GenBank/DDBJ whole genome shotgun (WGS) entry which is preliminary data.</text>
</comment>
<sequence length="129" mass="13728">MRHMTTSTRLQLQPQAVAARAGQQKRPGAAAWQLQREGTAVKSRCSQQSLGSSKAVIREAIVARAASGQPDQGPGCAIAAATAVQEQQEGQGQPDRWLLESQTSTGVRWGSNAAARCIGHQQLGIWILD</sequence>
<feature type="compositionally biased region" description="Polar residues" evidence="1">
    <location>
        <begin position="1"/>
        <end position="14"/>
    </location>
</feature>
<dbReference type="EMBL" id="BJWL01000423">
    <property type="protein sequence ID" value="GFS43534.1"/>
    <property type="molecule type" value="Genomic_DNA"/>
</dbReference>
<proteinExistence type="predicted"/>
<organism evidence="2 3">
    <name type="scientific">Actinidia rufa</name>
    <dbReference type="NCBI Taxonomy" id="165716"/>
    <lineage>
        <taxon>Eukaryota</taxon>
        <taxon>Viridiplantae</taxon>
        <taxon>Streptophyta</taxon>
        <taxon>Embryophyta</taxon>
        <taxon>Tracheophyta</taxon>
        <taxon>Spermatophyta</taxon>
        <taxon>Magnoliopsida</taxon>
        <taxon>eudicotyledons</taxon>
        <taxon>Gunneridae</taxon>
        <taxon>Pentapetalae</taxon>
        <taxon>asterids</taxon>
        <taxon>Ericales</taxon>
        <taxon>Actinidiaceae</taxon>
        <taxon>Actinidia</taxon>
    </lineage>
</organism>
<evidence type="ECO:0000313" key="2">
    <source>
        <dbReference type="EMBL" id="GFS43534.1"/>
    </source>
</evidence>
<dbReference type="Proteomes" id="UP000585474">
    <property type="component" value="Unassembled WGS sequence"/>
</dbReference>
<reference evidence="3" key="1">
    <citation type="submission" date="2019-07" db="EMBL/GenBank/DDBJ databases">
        <title>De Novo Assembly of kiwifruit Actinidia rufa.</title>
        <authorList>
            <person name="Sugita-Konishi S."/>
            <person name="Sato K."/>
            <person name="Mori E."/>
            <person name="Abe Y."/>
            <person name="Kisaki G."/>
            <person name="Hamano K."/>
            <person name="Suezawa K."/>
            <person name="Otani M."/>
            <person name="Fukuda T."/>
            <person name="Manabe T."/>
            <person name="Gomi K."/>
            <person name="Tabuchi M."/>
            <person name="Akimitsu K."/>
            <person name="Kataoka I."/>
        </authorList>
    </citation>
    <scope>NUCLEOTIDE SEQUENCE [LARGE SCALE GENOMIC DNA]</scope>
    <source>
        <strain evidence="3">cv. Fuchu</strain>
    </source>
</reference>
<dbReference type="AlphaFoldDB" id="A0A7J0DWQ4"/>
<protein>
    <submittedName>
        <fullName evidence="2">Uncharacterized protein</fullName>
    </submittedName>
</protein>
<gene>
    <name evidence="2" type="ORF">Acr_00g0085610</name>
</gene>
<name>A0A7J0DWQ4_9ERIC</name>
<evidence type="ECO:0000256" key="1">
    <source>
        <dbReference type="SAM" id="MobiDB-lite"/>
    </source>
</evidence>